<dbReference type="InterPro" id="IPR013324">
    <property type="entry name" value="RNA_pol_sigma_r3/r4-like"/>
</dbReference>
<keyword evidence="4" id="KW-0804">Transcription</keyword>
<dbReference type="InterPro" id="IPR007627">
    <property type="entry name" value="RNA_pol_sigma70_r2"/>
</dbReference>
<dbReference type="SUPFAM" id="SSF88659">
    <property type="entry name" value="Sigma3 and sigma4 domains of RNA polymerase sigma factors"/>
    <property type="match status" value="1"/>
</dbReference>
<evidence type="ECO:0000313" key="7">
    <source>
        <dbReference type="EMBL" id="PSL48310.1"/>
    </source>
</evidence>
<dbReference type="NCBIfam" id="TIGR02985">
    <property type="entry name" value="Sig70_bacteroi1"/>
    <property type="match status" value="1"/>
</dbReference>
<dbReference type="NCBIfam" id="TIGR02937">
    <property type="entry name" value="sigma70-ECF"/>
    <property type="match status" value="1"/>
</dbReference>
<comment type="caution">
    <text evidence="7">The sequence shown here is derived from an EMBL/GenBank/DDBJ whole genome shotgun (WGS) entry which is preliminary data.</text>
</comment>
<dbReference type="RefSeq" id="WP_106528700.1">
    <property type="nucleotide sequence ID" value="NZ_PYAW01000002.1"/>
</dbReference>
<reference evidence="7 8" key="1">
    <citation type="submission" date="2018-03" db="EMBL/GenBank/DDBJ databases">
        <title>Genomic Encyclopedia of Archaeal and Bacterial Type Strains, Phase II (KMG-II): from individual species to whole genera.</title>
        <authorList>
            <person name="Goeker M."/>
        </authorList>
    </citation>
    <scope>NUCLEOTIDE SEQUENCE [LARGE SCALE GENOMIC DNA]</scope>
    <source>
        <strain evidence="7 8">DSM 24859</strain>
    </source>
</reference>
<dbReference type="Pfam" id="PF08281">
    <property type="entry name" value="Sigma70_r4_2"/>
    <property type="match status" value="1"/>
</dbReference>
<organism evidence="7 8">
    <name type="scientific">Chitinophaga niastensis</name>
    <dbReference type="NCBI Taxonomy" id="536980"/>
    <lineage>
        <taxon>Bacteria</taxon>
        <taxon>Pseudomonadati</taxon>
        <taxon>Bacteroidota</taxon>
        <taxon>Chitinophagia</taxon>
        <taxon>Chitinophagales</taxon>
        <taxon>Chitinophagaceae</taxon>
        <taxon>Chitinophaga</taxon>
    </lineage>
</organism>
<dbReference type="EMBL" id="PYAW01000002">
    <property type="protein sequence ID" value="PSL48310.1"/>
    <property type="molecule type" value="Genomic_DNA"/>
</dbReference>
<dbReference type="OrthoDB" id="764619at2"/>
<protein>
    <submittedName>
        <fullName evidence="7">RNA polymerase sigma-70 factor (ECF subfamily)</fullName>
    </submittedName>
</protein>
<accession>A0A2P8HPZ0</accession>
<keyword evidence="3" id="KW-0731">Sigma factor</keyword>
<dbReference type="PANTHER" id="PTHR43133">
    <property type="entry name" value="RNA POLYMERASE ECF-TYPE SIGMA FACTO"/>
    <property type="match status" value="1"/>
</dbReference>
<evidence type="ECO:0000256" key="4">
    <source>
        <dbReference type="ARBA" id="ARBA00023163"/>
    </source>
</evidence>
<dbReference type="GO" id="GO:0003677">
    <property type="term" value="F:DNA binding"/>
    <property type="evidence" value="ECO:0007669"/>
    <property type="project" value="InterPro"/>
</dbReference>
<dbReference type="Proteomes" id="UP000240971">
    <property type="component" value="Unassembled WGS sequence"/>
</dbReference>
<keyword evidence="2" id="KW-0805">Transcription regulation</keyword>
<dbReference type="InterPro" id="IPR013249">
    <property type="entry name" value="RNA_pol_sigma70_r4_t2"/>
</dbReference>
<dbReference type="InterPro" id="IPR036388">
    <property type="entry name" value="WH-like_DNA-bd_sf"/>
</dbReference>
<dbReference type="AlphaFoldDB" id="A0A2P8HPZ0"/>
<dbReference type="PANTHER" id="PTHR43133:SF46">
    <property type="entry name" value="RNA POLYMERASE SIGMA-70 FACTOR ECF SUBFAMILY"/>
    <property type="match status" value="1"/>
</dbReference>
<dbReference type="Gene3D" id="1.10.10.10">
    <property type="entry name" value="Winged helix-like DNA-binding domain superfamily/Winged helix DNA-binding domain"/>
    <property type="match status" value="1"/>
</dbReference>
<name>A0A2P8HPZ0_CHINA</name>
<evidence type="ECO:0000256" key="2">
    <source>
        <dbReference type="ARBA" id="ARBA00023015"/>
    </source>
</evidence>
<evidence type="ECO:0000313" key="8">
    <source>
        <dbReference type="Proteomes" id="UP000240971"/>
    </source>
</evidence>
<dbReference type="InterPro" id="IPR014327">
    <property type="entry name" value="RNA_pol_sigma70_bacteroid"/>
</dbReference>
<gene>
    <name evidence="7" type="ORF">CLV51_1021177</name>
</gene>
<dbReference type="Pfam" id="PF04542">
    <property type="entry name" value="Sigma70_r2"/>
    <property type="match status" value="1"/>
</dbReference>
<dbReference type="GO" id="GO:0016987">
    <property type="term" value="F:sigma factor activity"/>
    <property type="evidence" value="ECO:0007669"/>
    <property type="project" value="UniProtKB-KW"/>
</dbReference>
<evidence type="ECO:0000259" key="6">
    <source>
        <dbReference type="Pfam" id="PF08281"/>
    </source>
</evidence>
<dbReference type="GO" id="GO:0006352">
    <property type="term" value="P:DNA-templated transcription initiation"/>
    <property type="evidence" value="ECO:0007669"/>
    <property type="project" value="InterPro"/>
</dbReference>
<comment type="similarity">
    <text evidence="1">Belongs to the sigma-70 factor family. ECF subfamily.</text>
</comment>
<dbReference type="InterPro" id="IPR039425">
    <property type="entry name" value="RNA_pol_sigma-70-like"/>
</dbReference>
<proteinExistence type="inferred from homology"/>
<dbReference type="InterPro" id="IPR014284">
    <property type="entry name" value="RNA_pol_sigma-70_dom"/>
</dbReference>
<feature type="domain" description="RNA polymerase sigma factor 70 region 4 type 2" evidence="6">
    <location>
        <begin position="126"/>
        <end position="178"/>
    </location>
</feature>
<evidence type="ECO:0000256" key="3">
    <source>
        <dbReference type="ARBA" id="ARBA00023082"/>
    </source>
</evidence>
<evidence type="ECO:0000259" key="5">
    <source>
        <dbReference type="Pfam" id="PF04542"/>
    </source>
</evidence>
<dbReference type="SUPFAM" id="SSF88946">
    <property type="entry name" value="Sigma2 domain of RNA polymerase sigma factors"/>
    <property type="match status" value="1"/>
</dbReference>
<keyword evidence="8" id="KW-1185">Reference proteome</keyword>
<sequence length="187" mass="21979">MNPLYASATDSDLFQLLKEEDVAAFEAIYDRYFIRLLNIAYKRMENKEDALEVVQDVFIRLYAKRAQIENTDYLFAYLQTLLKHGMIDRFRQHLVQQKQYAAIKEQVQTHTVHAADQQIDSKKLEEKIHYIINSLPEKCKEAFILSRMQYLSHQAIATKMSISVSTVEKHIVKALQQLRKQLKETNV</sequence>
<feature type="domain" description="RNA polymerase sigma-70 region 2" evidence="5">
    <location>
        <begin position="29"/>
        <end position="93"/>
    </location>
</feature>
<dbReference type="InterPro" id="IPR013325">
    <property type="entry name" value="RNA_pol_sigma_r2"/>
</dbReference>
<evidence type="ECO:0000256" key="1">
    <source>
        <dbReference type="ARBA" id="ARBA00010641"/>
    </source>
</evidence>
<dbReference type="Gene3D" id="1.10.1740.10">
    <property type="match status" value="1"/>
</dbReference>